<dbReference type="AlphaFoldDB" id="A0A2U9C9Q4"/>
<proteinExistence type="predicted"/>
<dbReference type="Proteomes" id="UP000246464">
    <property type="component" value="Chromosome 13"/>
</dbReference>
<sequence length="94" mass="10324">MALPTRRFPLTGPPREPSAHSPESDGPRFDFDDVRECGGDDDDTYTIVATTCDKHVNDSYVTVTYMMTSLLGHIHSPLLLLPIESFTSVPGASR</sequence>
<accession>A0A2U9C9Q4</accession>
<feature type="region of interest" description="Disordered" evidence="1">
    <location>
        <begin position="1"/>
        <end position="32"/>
    </location>
</feature>
<dbReference type="EMBL" id="CP026255">
    <property type="protein sequence ID" value="AWP11632.1"/>
    <property type="molecule type" value="Genomic_DNA"/>
</dbReference>
<protein>
    <submittedName>
        <fullName evidence="2">Uncharacterized protein</fullName>
    </submittedName>
</protein>
<feature type="compositionally biased region" description="Basic and acidic residues" evidence="1">
    <location>
        <begin position="22"/>
        <end position="32"/>
    </location>
</feature>
<keyword evidence="3" id="KW-1185">Reference proteome</keyword>
<organism evidence="2 3">
    <name type="scientific">Scophthalmus maximus</name>
    <name type="common">Turbot</name>
    <name type="synonym">Psetta maxima</name>
    <dbReference type="NCBI Taxonomy" id="52904"/>
    <lineage>
        <taxon>Eukaryota</taxon>
        <taxon>Metazoa</taxon>
        <taxon>Chordata</taxon>
        <taxon>Craniata</taxon>
        <taxon>Vertebrata</taxon>
        <taxon>Euteleostomi</taxon>
        <taxon>Actinopterygii</taxon>
        <taxon>Neopterygii</taxon>
        <taxon>Teleostei</taxon>
        <taxon>Neoteleostei</taxon>
        <taxon>Acanthomorphata</taxon>
        <taxon>Carangaria</taxon>
        <taxon>Pleuronectiformes</taxon>
        <taxon>Pleuronectoidei</taxon>
        <taxon>Scophthalmidae</taxon>
        <taxon>Scophthalmus</taxon>
    </lineage>
</organism>
<evidence type="ECO:0000256" key="1">
    <source>
        <dbReference type="SAM" id="MobiDB-lite"/>
    </source>
</evidence>
<evidence type="ECO:0000313" key="2">
    <source>
        <dbReference type="EMBL" id="AWP11632.1"/>
    </source>
</evidence>
<reference evidence="2 3" key="1">
    <citation type="submission" date="2017-12" db="EMBL/GenBank/DDBJ databases">
        <title>Integrating genomic resources of turbot (Scophthalmus maximus) in depth evaluation of genetic and physical mapping variation across individuals.</title>
        <authorList>
            <person name="Martinez P."/>
        </authorList>
    </citation>
    <scope>NUCLEOTIDE SEQUENCE [LARGE SCALE GENOMIC DNA]</scope>
</reference>
<evidence type="ECO:0000313" key="3">
    <source>
        <dbReference type="Proteomes" id="UP000246464"/>
    </source>
</evidence>
<gene>
    <name evidence="2" type="ORF">SMAX5B_009174</name>
</gene>
<name>A0A2U9C9Q4_SCOMX</name>